<dbReference type="OrthoDB" id="1470350at2759"/>
<dbReference type="GO" id="GO:0016705">
    <property type="term" value="F:oxidoreductase activity, acting on paired donors, with incorporation or reduction of molecular oxygen"/>
    <property type="evidence" value="ECO:0007669"/>
    <property type="project" value="InterPro"/>
</dbReference>
<comment type="caution">
    <text evidence="3">The sequence shown here is derived from an EMBL/GenBank/DDBJ whole genome shotgun (WGS) entry which is preliminary data.</text>
</comment>
<dbReference type="Gene3D" id="1.10.630.10">
    <property type="entry name" value="Cytochrome P450"/>
    <property type="match status" value="1"/>
</dbReference>
<dbReference type="CDD" id="cd11058">
    <property type="entry name" value="CYP60B-like"/>
    <property type="match status" value="1"/>
</dbReference>
<dbReference type="RefSeq" id="XP_056492969.1">
    <property type="nucleotide sequence ID" value="XM_056627174.1"/>
</dbReference>
<dbReference type="InterPro" id="IPR002401">
    <property type="entry name" value="Cyt_P450_E_grp-I"/>
</dbReference>
<keyword evidence="2" id="KW-1133">Transmembrane helix</keyword>
<sequence length="464" mass="52673">MDQLKDLPTWAIIGITGLTGITIWITRLFLHTFFFHPLAHFPGPKFSALSNFNYSWSYMGGRQPYDILKLHERYGLRSHLLRIIIGPVVRVAPNELSFNSAQSWKDIYSPRKDRAIFVKSDFYEGGNFADQASSIVSERDPERHSSMRKFLASAFSDRSLREQEGIVSEAIDKFISQVGERGNSKDGVDMTMWTNLLTFDIIGELAFGESFHGLETGNVHSWITVVTESMGQSGLSDFLKRFPIFGRVFLKLNPKWLNSLMDGAIKHQTYTIDLVKRRIHQKTNRRDFISYLLVERNASQISDIQLAAHASDFVIAGSETTATCLSTIIFYIGRDQRIREKLQQEIRSAFRNDKDINGHSTSSLKYLHAVCLEALRIFPPTGTRFAAGRAGSWRTIVSTNPLASSLGSANFDAPWDFRPERWLGLSVEDELEASQPFSMGSRSCLRSRIVLFMYIVGIKLTMNR</sequence>
<dbReference type="GO" id="GO:0020037">
    <property type="term" value="F:heme binding"/>
    <property type="evidence" value="ECO:0007669"/>
    <property type="project" value="InterPro"/>
</dbReference>
<reference evidence="3" key="2">
    <citation type="journal article" date="2023" name="IMA Fungus">
        <title>Comparative genomic study of the Penicillium genus elucidates a diverse pangenome and 15 lateral gene transfer events.</title>
        <authorList>
            <person name="Petersen C."/>
            <person name="Sorensen T."/>
            <person name="Nielsen M.R."/>
            <person name="Sondergaard T.E."/>
            <person name="Sorensen J.L."/>
            <person name="Fitzpatrick D.A."/>
            <person name="Frisvad J.C."/>
            <person name="Nielsen K.L."/>
        </authorList>
    </citation>
    <scope>NUCLEOTIDE SEQUENCE</scope>
    <source>
        <strain evidence="3">IBT 29677</strain>
    </source>
</reference>
<dbReference type="SUPFAM" id="SSF48264">
    <property type="entry name" value="Cytochrome P450"/>
    <property type="match status" value="1"/>
</dbReference>
<dbReference type="PANTHER" id="PTHR24305:SF161">
    <property type="entry name" value="P450, PUTATIVE (EUROFUNG)-RELATED"/>
    <property type="match status" value="1"/>
</dbReference>
<organism evidence="3 4">
    <name type="scientific">Penicillium cosmopolitanum</name>
    <dbReference type="NCBI Taxonomy" id="1131564"/>
    <lineage>
        <taxon>Eukaryota</taxon>
        <taxon>Fungi</taxon>
        <taxon>Dikarya</taxon>
        <taxon>Ascomycota</taxon>
        <taxon>Pezizomycotina</taxon>
        <taxon>Eurotiomycetes</taxon>
        <taxon>Eurotiomycetidae</taxon>
        <taxon>Eurotiales</taxon>
        <taxon>Aspergillaceae</taxon>
        <taxon>Penicillium</taxon>
    </lineage>
</organism>
<evidence type="ECO:0000256" key="2">
    <source>
        <dbReference type="SAM" id="Phobius"/>
    </source>
</evidence>
<keyword evidence="1" id="KW-0408">Iron</keyword>
<dbReference type="AlphaFoldDB" id="A0A9W9W991"/>
<evidence type="ECO:0000313" key="3">
    <source>
        <dbReference type="EMBL" id="KAJ5408654.1"/>
    </source>
</evidence>
<dbReference type="GO" id="GO:0043386">
    <property type="term" value="P:mycotoxin biosynthetic process"/>
    <property type="evidence" value="ECO:0007669"/>
    <property type="project" value="UniProtKB-ARBA"/>
</dbReference>
<dbReference type="InterPro" id="IPR050121">
    <property type="entry name" value="Cytochrome_P450_monoxygenase"/>
</dbReference>
<dbReference type="InterPro" id="IPR036396">
    <property type="entry name" value="Cyt_P450_sf"/>
</dbReference>
<dbReference type="PRINTS" id="PR00463">
    <property type="entry name" value="EP450I"/>
</dbReference>
<dbReference type="GO" id="GO:0004497">
    <property type="term" value="F:monooxygenase activity"/>
    <property type="evidence" value="ECO:0007669"/>
    <property type="project" value="InterPro"/>
</dbReference>
<keyword evidence="1" id="KW-0479">Metal-binding</keyword>
<keyword evidence="2" id="KW-0472">Membrane</keyword>
<dbReference type="EMBL" id="JAPZBU010000004">
    <property type="protein sequence ID" value="KAJ5408654.1"/>
    <property type="molecule type" value="Genomic_DNA"/>
</dbReference>
<keyword evidence="1" id="KW-0349">Heme</keyword>
<name>A0A9W9W991_9EURO</name>
<dbReference type="Proteomes" id="UP001147747">
    <property type="component" value="Unassembled WGS sequence"/>
</dbReference>
<evidence type="ECO:0000313" key="4">
    <source>
        <dbReference type="Proteomes" id="UP001147747"/>
    </source>
</evidence>
<gene>
    <name evidence="3" type="ORF">N7509_002537</name>
</gene>
<dbReference type="PRINTS" id="PR00385">
    <property type="entry name" value="P450"/>
</dbReference>
<protein>
    <submittedName>
        <fullName evidence="3">Benzoate 4-monooxygenase cytochrome P450</fullName>
    </submittedName>
</protein>
<dbReference type="InterPro" id="IPR001128">
    <property type="entry name" value="Cyt_P450"/>
</dbReference>
<keyword evidence="4" id="KW-1185">Reference proteome</keyword>
<reference evidence="3" key="1">
    <citation type="submission" date="2022-12" db="EMBL/GenBank/DDBJ databases">
        <authorList>
            <person name="Petersen C."/>
        </authorList>
    </citation>
    <scope>NUCLEOTIDE SEQUENCE</scope>
    <source>
        <strain evidence="3">IBT 29677</strain>
    </source>
</reference>
<evidence type="ECO:0000256" key="1">
    <source>
        <dbReference type="PIRSR" id="PIRSR602401-1"/>
    </source>
</evidence>
<comment type="cofactor">
    <cofactor evidence="1">
        <name>heme</name>
        <dbReference type="ChEBI" id="CHEBI:30413"/>
    </cofactor>
</comment>
<feature type="transmembrane region" description="Helical" evidence="2">
    <location>
        <begin position="7"/>
        <end position="30"/>
    </location>
</feature>
<feature type="binding site" description="axial binding residue" evidence="1">
    <location>
        <position position="444"/>
    </location>
    <ligand>
        <name>heme</name>
        <dbReference type="ChEBI" id="CHEBI:30413"/>
    </ligand>
    <ligandPart>
        <name>Fe</name>
        <dbReference type="ChEBI" id="CHEBI:18248"/>
    </ligandPart>
</feature>
<proteinExistence type="predicted"/>
<dbReference type="GO" id="GO:0005506">
    <property type="term" value="F:iron ion binding"/>
    <property type="evidence" value="ECO:0007669"/>
    <property type="project" value="InterPro"/>
</dbReference>
<dbReference type="PANTHER" id="PTHR24305">
    <property type="entry name" value="CYTOCHROME P450"/>
    <property type="match status" value="1"/>
</dbReference>
<dbReference type="Pfam" id="PF00067">
    <property type="entry name" value="p450"/>
    <property type="match status" value="1"/>
</dbReference>
<accession>A0A9W9W991</accession>
<keyword evidence="2" id="KW-0812">Transmembrane</keyword>
<dbReference type="GeneID" id="81366154"/>